<feature type="compositionally biased region" description="Polar residues" evidence="1">
    <location>
        <begin position="637"/>
        <end position="649"/>
    </location>
</feature>
<dbReference type="InterPro" id="IPR006994">
    <property type="entry name" value="TCF25/Rqc1"/>
</dbReference>
<evidence type="ECO:0000313" key="2">
    <source>
        <dbReference type="EMBL" id="KAH0543371.1"/>
    </source>
</evidence>
<dbReference type="EMBL" id="JAGHQL010000034">
    <property type="protein sequence ID" value="KAH0543371.1"/>
    <property type="molecule type" value="Genomic_DNA"/>
</dbReference>
<evidence type="ECO:0008006" key="4">
    <source>
        <dbReference type="Google" id="ProtNLM"/>
    </source>
</evidence>
<dbReference type="Proteomes" id="UP000698800">
    <property type="component" value="Unassembled WGS sequence"/>
</dbReference>
<gene>
    <name evidence="2" type="ORF">FGG08_002327</name>
</gene>
<dbReference type="GO" id="GO:1990116">
    <property type="term" value="P:ribosome-associated ubiquitin-dependent protein catabolic process"/>
    <property type="evidence" value="ECO:0007669"/>
    <property type="project" value="TreeGrafter"/>
</dbReference>
<accession>A0A9P8I6J1</accession>
<keyword evidence="3" id="KW-1185">Reference proteome</keyword>
<organism evidence="2 3">
    <name type="scientific">Glutinoglossum americanum</name>
    <dbReference type="NCBI Taxonomy" id="1670608"/>
    <lineage>
        <taxon>Eukaryota</taxon>
        <taxon>Fungi</taxon>
        <taxon>Dikarya</taxon>
        <taxon>Ascomycota</taxon>
        <taxon>Pezizomycotina</taxon>
        <taxon>Geoglossomycetes</taxon>
        <taxon>Geoglossales</taxon>
        <taxon>Geoglossaceae</taxon>
        <taxon>Glutinoglossum</taxon>
    </lineage>
</organism>
<dbReference type="Pfam" id="PF04910">
    <property type="entry name" value="Tcf25"/>
    <property type="match status" value="1"/>
</dbReference>
<evidence type="ECO:0000313" key="3">
    <source>
        <dbReference type="Proteomes" id="UP000698800"/>
    </source>
</evidence>
<feature type="compositionally biased region" description="Basic residues" evidence="1">
    <location>
        <begin position="78"/>
        <end position="93"/>
    </location>
</feature>
<dbReference type="OrthoDB" id="205993at2759"/>
<evidence type="ECO:0000256" key="1">
    <source>
        <dbReference type="SAM" id="MobiDB-lite"/>
    </source>
</evidence>
<reference evidence="2" key="1">
    <citation type="submission" date="2021-03" db="EMBL/GenBank/DDBJ databases">
        <title>Comparative genomics and phylogenomic investigation of the class Geoglossomycetes provide insights into ecological specialization and systematics.</title>
        <authorList>
            <person name="Melie T."/>
            <person name="Pirro S."/>
            <person name="Miller A.N."/>
            <person name="Quandt A."/>
        </authorList>
    </citation>
    <scope>NUCLEOTIDE SEQUENCE</scope>
    <source>
        <strain evidence="2">GBOQ0MN5Z8</strain>
    </source>
</reference>
<dbReference type="PANTHER" id="PTHR22684">
    <property type="entry name" value="NULP1-RELATED"/>
    <property type="match status" value="1"/>
</dbReference>
<comment type="caution">
    <text evidence="2">The sequence shown here is derived from an EMBL/GenBank/DDBJ whole genome shotgun (WGS) entry which is preliminary data.</text>
</comment>
<dbReference type="AlphaFoldDB" id="A0A9P8I6J1"/>
<feature type="compositionally biased region" description="Basic and acidic residues" evidence="1">
    <location>
        <begin position="11"/>
        <end position="29"/>
    </location>
</feature>
<sequence length="663" mass="73450">MSSRALRKAQRQREEELGSLNRDDHSELDVTFDRDELDTIAAQAKPNPFAMLGVEDGEEEEAPEDEQVPESTDIVKKSISKPKNKKRKKKGKNKAPSGMADEQLDEIDVALQSLALKNTATNRPSGQGLTEAQAAENTECFCELLAIDTQGLNATNEMRRLFGRVALETDSGNNRAATGGGRRRGRGEGLAGAVAGQVPGMRGTSLGLRRNVFIQGKDTWPQATAGGLGMEVVEKREDGTVEYRFVHNTAYQDVQRQFFMCVESFDPERMIQLLVHNLHEIALAERDHSTAGDLLERALFSLGRSCHSTFAANLAQGKARLNFRRAENRELWLATWRYIKNLGRRGTWRTTFEWAKLLLSLSPGEDPYCVGLIIDQLALRAKLGKELLDLAGSPVFASQWVDYPNIAFSVALAHDQLKQPERARSALAAAIQKFPWIVSRMLKELNVERVPPTLWGLEPLTVPDRLLSELYVVRSKDIWNTPEATSLLVKAAEKVTEIGSPSPRWDSPITISQARHVLLNDIPALISLLPQHLLDPATSPLDPFPPVDDVSPYTTPASPTAHQDTEIVRELRNIEAFFLSLCPPTETAPDTVPWQELHTYVGEVAQNNNANESTIADRARRLTQLLEALEARLSRHSPPSTEQTQTAGGVQTRAPPRDTPADS</sequence>
<feature type="compositionally biased region" description="Acidic residues" evidence="1">
    <location>
        <begin position="55"/>
        <end position="68"/>
    </location>
</feature>
<protein>
    <recommendedName>
        <fullName evidence="4">Transcription factor 25</fullName>
    </recommendedName>
</protein>
<feature type="region of interest" description="Disordered" evidence="1">
    <location>
        <begin position="42"/>
        <end position="101"/>
    </location>
</feature>
<proteinExistence type="predicted"/>
<feature type="region of interest" description="Disordered" evidence="1">
    <location>
        <begin position="1"/>
        <end position="29"/>
    </location>
</feature>
<dbReference type="GO" id="GO:0072344">
    <property type="term" value="P:rescue of stalled ribosome"/>
    <property type="evidence" value="ECO:0007669"/>
    <property type="project" value="TreeGrafter"/>
</dbReference>
<feature type="compositionally biased region" description="Basic residues" evidence="1">
    <location>
        <begin position="1"/>
        <end position="10"/>
    </location>
</feature>
<dbReference type="GO" id="GO:1990112">
    <property type="term" value="C:RQC complex"/>
    <property type="evidence" value="ECO:0007669"/>
    <property type="project" value="TreeGrafter"/>
</dbReference>
<dbReference type="PANTHER" id="PTHR22684:SF0">
    <property type="entry name" value="RIBOSOME QUALITY CONTROL COMPLEX SUBUNIT TCF25"/>
    <property type="match status" value="1"/>
</dbReference>
<feature type="region of interest" description="Disordered" evidence="1">
    <location>
        <begin position="632"/>
        <end position="663"/>
    </location>
</feature>
<name>A0A9P8I6J1_9PEZI</name>